<dbReference type="AlphaFoldDB" id="A0A5C6X611"/>
<dbReference type="RefSeq" id="WP_146981450.1">
    <property type="nucleotide sequence ID" value="NZ_VOSM01000004.1"/>
</dbReference>
<name>A0A5C6X611_9DELT</name>
<gene>
    <name evidence="1" type="ORF">FRC98_10950</name>
</gene>
<protein>
    <submittedName>
        <fullName evidence="1">Uncharacterized protein</fullName>
    </submittedName>
</protein>
<organism evidence="1 2">
    <name type="scientific">Lujinxingia vulgaris</name>
    <dbReference type="NCBI Taxonomy" id="2600176"/>
    <lineage>
        <taxon>Bacteria</taxon>
        <taxon>Deltaproteobacteria</taxon>
        <taxon>Bradymonadales</taxon>
        <taxon>Lujinxingiaceae</taxon>
        <taxon>Lujinxingia</taxon>
    </lineage>
</organism>
<dbReference type="EMBL" id="VOSM01000004">
    <property type="protein sequence ID" value="TXD37240.1"/>
    <property type="molecule type" value="Genomic_DNA"/>
</dbReference>
<accession>A0A5C6X611</accession>
<comment type="caution">
    <text evidence="1">The sequence shown here is derived from an EMBL/GenBank/DDBJ whole genome shotgun (WGS) entry which is preliminary data.</text>
</comment>
<proteinExistence type="predicted"/>
<reference evidence="1 2" key="1">
    <citation type="submission" date="2019-08" db="EMBL/GenBank/DDBJ databases">
        <title>Bradymonadales sp. TMQ4.</title>
        <authorList>
            <person name="Liang Q."/>
        </authorList>
    </citation>
    <scope>NUCLEOTIDE SEQUENCE [LARGE SCALE GENOMIC DNA]</scope>
    <source>
        <strain evidence="1 2">TMQ4</strain>
    </source>
</reference>
<sequence>MMVGALLLAMVPRASQAEPAASCEVVGEASGWIDLSCGSARVMVQSGPALSGSVARQFAYASDRIRAEIGGGVSGEDVRAQIGGQSQDAIAFVVRADRTSLLGYPMIDPEGEIRHRGLSAIIETPTHQRVRASCVMEASRFEARRCEAILGQLKERGINAPAIRAGDGVRVGGQRLALSSDCDVASSGRVVCDGGEFNRQEGDVAATAAAHREAIATMTRHNGQGGIHNPHTEHACTLLGQPATCHAVGWNGVTDTASHWLYSAHVERGASSVHLSCWFDAEEAMPSPCRDFFAEVHRAAGR</sequence>
<evidence type="ECO:0000313" key="1">
    <source>
        <dbReference type="EMBL" id="TXD37240.1"/>
    </source>
</evidence>
<evidence type="ECO:0000313" key="2">
    <source>
        <dbReference type="Proteomes" id="UP000321412"/>
    </source>
</evidence>
<dbReference type="OrthoDB" id="5498506at2"/>
<dbReference type="Proteomes" id="UP000321412">
    <property type="component" value="Unassembled WGS sequence"/>
</dbReference>
<keyword evidence="2" id="KW-1185">Reference proteome</keyword>